<dbReference type="EMBL" id="QAOQ01000007">
    <property type="protein sequence ID" value="PTQ94085.1"/>
    <property type="molecule type" value="Genomic_DNA"/>
</dbReference>
<dbReference type="Proteomes" id="UP000244168">
    <property type="component" value="Unassembled WGS sequence"/>
</dbReference>
<reference evidence="1 2" key="1">
    <citation type="submission" date="2018-04" db="EMBL/GenBank/DDBJ databases">
        <title>Genomic Encyclopedia of Archaeal and Bacterial Type Strains, Phase II (KMG-II): from individual species to whole genera.</title>
        <authorList>
            <person name="Goeker M."/>
        </authorList>
    </citation>
    <scope>NUCLEOTIDE SEQUENCE [LARGE SCALE GENOMIC DNA]</scope>
    <source>
        <strain evidence="1 2">DSM 26809</strain>
    </source>
</reference>
<sequence>MKTIADFINHLECPIINGIIYSDGTIQLLDVKLEFQPLIKYSVRSADKTSINSLENKGNLYEGSCAVLARIIDDKNNIEVIAGEASYGSDGFVAVIDLESKEMIWLVYLTESNPFNQLVIEEDYLIAKTTLDCIWRFNLKNPIDISVE</sequence>
<accession>A0A2T5J6B1</accession>
<keyword evidence="2" id="KW-1185">Reference proteome</keyword>
<gene>
    <name evidence="1" type="ORF">C8P68_107148</name>
</gene>
<proteinExistence type="predicted"/>
<organism evidence="1 2">
    <name type="scientific">Mucilaginibacter yixingensis</name>
    <dbReference type="NCBI Taxonomy" id="1295612"/>
    <lineage>
        <taxon>Bacteria</taxon>
        <taxon>Pseudomonadati</taxon>
        <taxon>Bacteroidota</taxon>
        <taxon>Sphingobacteriia</taxon>
        <taxon>Sphingobacteriales</taxon>
        <taxon>Sphingobacteriaceae</taxon>
        <taxon>Mucilaginibacter</taxon>
    </lineage>
</organism>
<comment type="caution">
    <text evidence="1">The sequence shown here is derived from an EMBL/GenBank/DDBJ whole genome shotgun (WGS) entry which is preliminary data.</text>
</comment>
<dbReference type="OrthoDB" id="6424161at2"/>
<evidence type="ECO:0000313" key="1">
    <source>
        <dbReference type="EMBL" id="PTQ94085.1"/>
    </source>
</evidence>
<dbReference type="AlphaFoldDB" id="A0A2T5J6B1"/>
<name>A0A2T5J6B1_9SPHI</name>
<protein>
    <submittedName>
        <fullName evidence="1">Uncharacterized protein</fullName>
    </submittedName>
</protein>
<dbReference type="RefSeq" id="WP_107830461.1">
    <property type="nucleotide sequence ID" value="NZ_CP160205.1"/>
</dbReference>
<evidence type="ECO:0000313" key="2">
    <source>
        <dbReference type="Proteomes" id="UP000244168"/>
    </source>
</evidence>